<evidence type="ECO:0000313" key="2">
    <source>
        <dbReference type="Proteomes" id="UP001055811"/>
    </source>
</evidence>
<gene>
    <name evidence="1" type="ORF">L2E82_38855</name>
</gene>
<dbReference type="Proteomes" id="UP001055811">
    <property type="component" value="Linkage Group LG07"/>
</dbReference>
<dbReference type="EMBL" id="CM042015">
    <property type="protein sequence ID" value="KAI3709097.1"/>
    <property type="molecule type" value="Genomic_DNA"/>
</dbReference>
<proteinExistence type="predicted"/>
<reference evidence="2" key="1">
    <citation type="journal article" date="2022" name="Mol. Ecol. Resour.">
        <title>The genomes of chicory, endive, great burdock and yacon provide insights into Asteraceae palaeo-polyploidization history and plant inulin production.</title>
        <authorList>
            <person name="Fan W."/>
            <person name="Wang S."/>
            <person name="Wang H."/>
            <person name="Wang A."/>
            <person name="Jiang F."/>
            <person name="Liu H."/>
            <person name="Zhao H."/>
            <person name="Xu D."/>
            <person name="Zhang Y."/>
        </authorList>
    </citation>
    <scope>NUCLEOTIDE SEQUENCE [LARGE SCALE GENOMIC DNA]</scope>
    <source>
        <strain evidence="2">cv. Punajuju</strain>
    </source>
</reference>
<evidence type="ECO:0000313" key="1">
    <source>
        <dbReference type="EMBL" id="KAI3709097.1"/>
    </source>
</evidence>
<name>A0ACB9AG20_CICIN</name>
<comment type="caution">
    <text evidence="1">The sequence shown here is derived from an EMBL/GenBank/DDBJ whole genome shotgun (WGS) entry which is preliminary data.</text>
</comment>
<accession>A0ACB9AG20</accession>
<keyword evidence="2" id="KW-1185">Reference proteome</keyword>
<protein>
    <submittedName>
        <fullName evidence="1">Uncharacterized protein</fullName>
    </submittedName>
</protein>
<sequence length="178" mass="20453">MYTRPWEVIYSLTALNYVSSLPFTIKLVPMHERRKILAEDTEDPMNPDIDKSETGVHKSHQQLNNVVHTHRMRPTIRHRRKTMPERHLRGLSSGSAAFVQYDASEDELRFHLGLTGMTTSKGKVNLQDSSVCLLEWDFVSCGCVEETTLRLDCKKVHESGETDNYSFLLPTYSSLPRD</sequence>
<reference evidence="1 2" key="2">
    <citation type="journal article" date="2022" name="Mol. Ecol. Resour.">
        <title>The genomes of chicory, endive, great burdock and yacon provide insights into Asteraceae paleo-polyploidization history and plant inulin production.</title>
        <authorList>
            <person name="Fan W."/>
            <person name="Wang S."/>
            <person name="Wang H."/>
            <person name="Wang A."/>
            <person name="Jiang F."/>
            <person name="Liu H."/>
            <person name="Zhao H."/>
            <person name="Xu D."/>
            <person name="Zhang Y."/>
        </authorList>
    </citation>
    <scope>NUCLEOTIDE SEQUENCE [LARGE SCALE GENOMIC DNA]</scope>
    <source>
        <strain evidence="2">cv. Punajuju</strain>
        <tissue evidence="1">Leaves</tissue>
    </source>
</reference>
<organism evidence="1 2">
    <name type="scientific">Cichorium intybus</name>
    <name type="common">Chicory</name>
    <dbReference type="NCBI Taxonomy" id="13427"/>
    <lineage>
        <taxon>Eukaryota</taxon>
        <taxon>Viridiplantae</taxon>
        <taxon>Streptophyta</taxon>
        <taxon>Embryophyta</taxon>
        <taxon>Tracheophyta</taxon>
        <taxon>Spermatophyta</taxon>
        <taxon>Magnoliopsida</taxon>
        <taxon>eudicotyledons</taxon>
        <taxon>Gunneridae</taxon>
        <taxon>Pentapetalae</taxon>
        <taxon>asterids</taxon>
        <taxon>campanulids</taxon>
        <taxon>Asterales</taxon>
        <taxon>Asteraceae</taxon>
        <taxon>Cichorioideae</taxon>
        <taxon>Cichorieae</taxon>
        <taxon>Cichoriinae</taxon>
        <taxon>Cichorium</taxon>
    </lineage>
</organism>